<dbReference type="EMBL" id="CP011451">
    <property type="protein sequence ID" value="AKH38228.1"/>
    <property type="molecule type" value="Genomic_DNA"/>
</dbReference>
<reference evidence="3" key="1">
    <citation type="submission" date="2015-05" db="EMBL/GenBank/DDBJ databases">
        <title>Draft genome of Nitrosomonas communis strain Nm2.</title>
        <authorList>
            <person name="Kozlowski J.A."/>
            <person name="Kits K.D."/>
            <person name="Stein L.Y."/>
        </authorList>
    </citation>
    <scope>NUCLEOTIDE SEQUENCE [LARGE SCALE GENOMIC DNA]</scope>
    <source>
        <strain evidence="3">Nm2</strain>
    </source>
</reference>
<dbReference type="PATRIC" id="fig|44574.3.peg.2734"/>
<sequence>MSRNKTKRGWPDTACCEDCGEYFWPVLRRFSKDVFRCHNCDDAQHKRGHCGACRGNNIPIEGHHVEMHRNNADWIVDVCLNCHAELTERQLTWSTQQSSSRELGLKDMQEIGERRRKWRERNKLTYRA</sequence>
<evidence type="ECO:0000313" key="2">
    <source>
        <dbReference type="EMBL" id="TYP80665.1"/>
    </source>
</evidence>
<evidence type="ECO:0000313" key="3">
    <source>
        <dbReference type="Proteomes" id="UP000034156"/>
    </source>
</evidence>
<dbReference type="AlphaFoldDB" id="A0A0F7KGC0"/>
<dbReference type="RefSeq" id="WP_046850284.1">
    <property type="nucleotide sequence ID" value="NZ_VNHT01000055.1"/>
</dbReference>
<gene>
    <name evidence="1" type="ORF">AAW31_11210</name>
    <name evidence="2" type="ORF">BCL69_105511</name>
</gene>
<keyword evidence="3" id="KW-1185">Reference proteome</keyword>
<name>A0A0F7KGC0_9PROT</name>
<reference evidence="1 3" key="2">
    <citation type="journal article" date="2016" name="Genome Announc.">
        <title>Genome Sequence of Nitrosomonas communis Strain Nm2, a Mesophilic Ammonia-Oxidizing Bacterium Isolated from Mediterranean Soil.</title>
        <authorList>
            <person name="Kozlowski J.A."/>
            <person name="Kits K.D."/>
            <person name="Stein L.Y."/>
        </authorList>
    </citation>
    <scope>NUCLEOTIDE SEQUENCE [LARGE SCALE GENOMIC DNA]</scope>
    <source>
        <strain evidence="1 3">Nm2</strain>
    </source>
</reference>
<reference evidence="2 4" key="3">
    <citation type="submission" date="2019-07" db="EMBL/GenBank/DDBJ databases">
        <title>Active sludge and wastewater microbial communities from Klosterneuburg, Austria.</title>
        <authorList>
            <person name="Wagner M."/>
        </authorList>
    </citation>
    <scope>NUCLEOTIDE SEQUENCE [LARGE SCALE GENOMIC DNA]</scope>
    <source>
        <strain evidence="2 4">Nm2</strain>
    </source>
</reference>
<protein>
    <submittedName>
        <fullName evidence="1">Uncharacterized protein</fullName>
    </submittedName>
</protein>
<dbReference type="Proteomes" id="UP000324176">
    <property type="component" value="Unassembled WGS sequence"/>
</dbReference>
<dbReference type="KEGG" id="nco:AAW31_11210"/>
<accession>A0A0F7KGC0</accession>
<dbReference type="Proteomes" id="UP000034156">
    <property type="component" value="Chromosome"/>
</dbReference>
<dbReference type="EMBL" id="VNHT01000055">
    <property type="protein sequence ID" value="TYP80665.1"/>
    <property type="molecule type" value="Genomic_DNA"/>
</dbReference>
<evidence type="ECO:0000313" key="1">
    <source>
        <dbReference type="EMBL" id="AKH38228.1"/>
    </source>
</evidence>
<evidence type="ECO:0000313" key="4">
    <source>
        <dbReference type="Proteomes" id="UP000324176"/>
    </source>
</evidence>
<proteinExistence type="predicted"/>
<organism evidence="1 3">
    <name type="scientific">Nitrosomonas communis</name>
    <dbReference type="NCBI Taxonomy" id="44574"/>
    <lineage>
        <taxon>Bacteria</taxon>
        <taxon>Pseudomonadati</taxon>
        <taxon>Pseudomonadota</taxon>
        <taxon>Betaproteobacteria</taxon>
        <taxon>Nitrosomonadales</taxon>
        <taxon>Nitrosomonadaceae</taxon>
        <taxon>Nitrosomonas</taxon>
    </lineage>
</organism>